<reference evidence="1" key="1">
    <citation type="journal article" date="2019" name="Environ. Microbiol.">
        <title>Fungal ecological strategies reflected in gene transcription - a case study of two litter decomposers.</title>
        <authorList>
            <person name="Barbi F."/>
            <person name="Kohler A."/>
            <person name="Barry K."/>
            <person name="Baskaran P."/>
            <person name="Daum C."/>
            <person name="Fauchery L."/>
            <person name="Ihrmark K."/>
            <person name="Kuo A."/>
            <person name="LaButti K."/>
            <person name="Lipzen A."/>
            <person name="Morin E."/>
            <person name="Grigoriev I.V."/>
            <person name="Henrissat B."/>
            <person name="Lindahl B."/>
            <person name="Martin F."/>
        </authorList>
    </citation>
    <scope>NUCLEOTIDE SEQUENCE</scope>
    <source>
        <strain evidence="1">JB14</strain>
    </source>
</reference>
<dbReference type="AlphaFoldDB" id="A0A6A4GC44"/>
<keyword evidence="2" id="KW-1185">Reference proteome</keyword>
<proteinExistence type="predicted"/>
<organism evidence="1 2">
    <name type="scientific">Gymnopus androsaceus JB14</name>
    <dbReference type="NCBI Taxonomy" id="1447944"/>
    <lineage>
        <taxon>Eukaryota</taxon>
        <taxon>Fungi</taxon>
        <taxon>Dikarya</taxon>
        <taxon>Basidiomycota</taxon>
        <taxon>Agaricomycotina</taxon>
        <taxon>Agaricomycetes</taxon>
        <taxon>Agaricomycetidae</taxon>
        <taxon>Agaricales</taxon>
        <taxon>Marasmiineae</taxon>
        <taxon>Omphalotaceae</taxon>
        <taxon>Gymnopus</taxon>
    </lineage>
</organism>
<evidence type="ECO:0000313" key="1">
    <source>
        <dbReference type="EMBL" id="KAE9382980.1"/>
    </source>
</evidence>
<evidence type="ECO:0000313" key="2">
    <source>
        <dbReference type="Proteomes" id="UP000799118"/>
    </source>
</evidence>
<dbReference type="EMBL" id="ML770793">
    <property type="protein sequence ID" value="KAE9382980.1"/>
    <property type="molecule type" value="Genomic_DNA"/>
</dbReference>
<dbReference type="Proteomes" id="UP000799118">
    <property type="component" value="Unassembled WGS sequence"/>
</dbReference>
<accession>A0A6A4GC44</accession>
<sequence>MLDEESTSTSSLTMMGEFYEVGFIRSAIRVDEKLWAGWKVKDETNEPATSIAFHGEAFNRFWYSFKPEEIYKTIKHSVTLKKELVKKYLKDESKQLRASKQFNPGPIQELPPSNLSSDGQSTLLEIPYPDTMVVDPQVLWLPPDRIGQATDDPKVLYKIVVNALESRGINGYQFYLHLKRDRKEYGQKWFEQQQCASSRLLWPMFSPALENVKGNLTKWYIKISVGPCCRQIGYLISKEWVFAQNEEARNKHKKQYRMERNQARKDKAKVEKMAAQDEIEEATVPILAQELHFIFIGDINWYNPGEARWGRDQWEEKEAGLINQLGITTCGAAGQPMVKYFQQSEG</sequence>
<name>A0A6A4GC44_9AGAR</name>
<dbReference type="OrthoDB" id="3059835at2759"/>
<protein>
    <submittedName>
        <fullName evidence="1">Uncharacterized protein</fullName>
    </submittedName>
</protein>
<gene>
    <name evidence="1" type="ORF">BT96DRAFT_951726</name>
</gene>